<feature type="signal peptide" evidence="6">
    <location>
        <begin position="1"/>
        <end position="16"/>
    </location>
</feature>
<sequence length="751" mass="81573">MAAYAMTSLLLGVVFAALGMLRCGSLVRYFPETVMTGVIGGVGVSLFQLGLEMTFPRSSHITLRDLFARAHLPLLAASLLPAVVLSVSSHLGQKLLGRAKKITRHALYIPSFCIAVAIVFWVVVVIAGATDIQRLASAGWLFSVDTQREPPIASQAWNYWSLFDFSRIEWRAMVSVLSHVVLLVVVGALSLPVLTPLIAAEVKQQLLRENGGMPVAHSLDINREFFAHALSNVASAASGALPNMVVFSNTRFFARASGHRPDALMVLLITFAFLFLSSRVLPYVPTIMASTLVLFIGIELVLDALWASTKHLLWYEWIVVLGTTIGCSVLGFVPGIGVGLIIVMMVLPCWHQMVDSRPRSNWRCAPTNYVGNRDGSSGLPPLLPRVSLSAEFSKDVEGFPCADLKFSPTPLETGYYPRMQPPIIHLAGHPGFTAGPLLDNCFNTLHKGIMRCAIIDMSSVCRLDTDVALSIAKLASGMAAQSPPGLLLVVQPSLSEHNRQVQADIQRGGLDLRQLDGGLIHGLSSVPSTASAPTARVCKDLIEAVLLCRRQSPEAILRPLSSLQEGQPPAKILAFADELLEQLLRMRPISDVSSKPTSGSYEALTSAGLVIREVEHSEVISSTQYPVQHEFMVLQGQVVVDMPFQGHKHAAPSQPIRAAVTAKTKALLGTLADQMTRNSPPKKRTPEATEMEETLESFDWFHKELAASKRAHASRGPCWILDVDSNDTVGMLAANRAAQRWATQECVGWKS</sequence>
<evidence type="ECO:0000259" key="7">
    <source>
        <dbReference type="Pfam" id="PF00916"/>
    </source>
</evidence>
<feature type="transmembrane region" description="Helical" evidence="5">
    <location>
        <begin position="33"/>
        <end position="54"/>
    </location>
</feature>
<dbReference type="OrthoDB" id="409725at2759"/>
<protein>
    <recommendedName>
        <fullName evidence="7">SLC26A/SulP transporter domain-containing protein</fullName>
    </recommendedName>
</protein>
<feature type="transmembrane region" description="Helical" evidence="5">
    <location>
        <begin position="107"/>
        <end position="129"/>
    </location>
</feature>
<feature type="transmembrane region" description="Helical" evidence="5">
    <location>
        <begin position="287"/>
        <end position="306"/>
    </location>
</feature>
<gene>
    <name evidence="8" type="ORF">E8E12_000454</name>
</gene>
<keyword evidence="4 5" id="KW-0472">Membrane</keyword>
<name>A0A9P4WFQ7_9PLEO</name>
<proteinExistence type="predicted"/>
<dbReference type="InterPro" id="IPR052706">
    <property type="entry name" value="Membrane-Transporter-like"/>
</dbReference>
<dbReference type="PANTHER" id="PTHR43310:SF4">
    <property type="entry name" value="AFR304WP"/>
    <property type="match status" value="1"/>
</dbReference>
<dbReference type="Pfam" id="PF00916">
    <property type="entry name" value="Sulfate_transp"/>
    <property type="match status" value="1"/>
</dbReference>
<evidence type="ECO:0000256" key="2">
    <source>
        <dbReference type="ARBA" id="ARBA00022692"/>
    </source>
</evidence>
<organism evidence="8 9">
    <name type="scientific">Didymella heteroderae</name>
    <dbReference type="NCBI Taxonomy" id="1769908"/>
    <lineage>
        <taxon>Eukaryota</taxon>
        <taxon>Fungi</taxon>
        <taxon>Dikarya</taxon>
        <taxon>Ascomycota</taxon>
        <taxon>Pezizomycotina</taxon>
        <taxon>Dothideomycetes</taxon>
        <taxon>Pleosporomycetidae</taxon>
        <taxon>Pleosporales</taxon>
        <taxon>Pleosporineae</taxon>
        <taxon>Didymellaceae</taxon>
        <taxon>Didymella</taxon>
    </lineage>
</organism>
<evidence type="ECO:0000313" key="9">
    <source>
        <dbReference type="Proteomes" id="UP000758155"/>
    </source>
</evidence>
<feature type="transmembrane region" description="Helical" evidence="5">
    <location>
        <begin position="66"/>
        <end position="87"/>
    </location>
</feature>
<feature type="transmembrane region" description="Helical" evidence="5">
    <location>
        <begin position="176"/>
        <end position="199"/>
    </location>
</feature>
<comment type="subcellular location">
    <subcellularLocation>
        <location evidence="1">Membrane</location>
        <topology evidence="1">Multi-pass membrane protein</topology>
    </subcellularLocation>
</comment>
<reference evidence="8" key="1">
    <citation type="submission" date="2019-04" db="EMBL/GenBank/DDBJ databases">
        <title>Sequencing of skin fungus with MAO and IRED activity.</title>
        <authorList>
            <person name="Marsaioli A.J."/>
            <person name="Bonatto J.M.C."/>
            <person name="Reis Junior O."/>
        </authorList>
    </citation>
    <scope>NUCLEOTIDE SEQUENCE</scope>
    <source>
        <strain evidence="8">28M1</strain>
    </source>
</reference>
<feature type="transmembrane region" description="Helical" evidence="5">
    <location>
        <begin position="263"/>
        <end position="281"/>
    </location>
</feature>
<keyword evidence="3 5" id="KW-1133">Transmembrane helix</keyword>
<evidence type="ECO:0000256" key="4">
    <source>
        <dbReference type="ARBA" id="ARBA00023136"/>
    </source>
</evidence>
<evidence type="ECO:0000313" key="8">
    <source>
        <dbReference type="EMBL" id="KAF3031139.1"/>
    </source>
</evidence>
<accession>A0A9P4WFQ7</accession>
<dbReference type="EMBL" id="SWKV01000196">
    <property type="protein sequence ID" value="KAF3031139.1"/>
    <property type="molecule type" value="Genomic_DNA"/>
</dbReference>
<dbReference type="PANTHER" id="PTHR43310">
    <property type="entry name" value="SULFATE TRANSPORTER YBAR-RELATED"/>
    <property type="match status" value="1"/>
</dbReference>
<keyword evidence="6" id="KW-0732">Signal</keyword>
<feature type="domain" description="SLC26A/SulP transporter" evidence="7">
    <location>
        <begin position="5"/>
        <end position="305"/>
    </location>
</feature>
<keyword evidence="9" id="KW-1185">Reference proteome</keyword>
<feature type="chain" id="PRO_5040189455" description="SLC26A/SulP transporter domain-containing protein" evidence="6">
    <location>
        <begin position="17"/>
        <end position="751"/>
    </location>
</feature>
<dbReference type="AlphaFoldDB" id="A0A9P4WFQ7"/>
<evidence type="ECO:0000256" key="6">
    <source>
        <dbReference type="SAM" id="SignalP"/>
    </source>
</evidence>
<evidence type="ECO:0000256" key="1">
    <source>
        <dbReference type="ARBA" id="ARBA00004141"/>
    </source>
</evidence>
<keyword evidence="2 5" id="KW-0812">Transmembrane</keyword>
<comment type="caution">
    <text evidence="8">The sequence shown here is derived from an EMBL/GenBank/DDBJ whole genome shotgun (WGS) entry which is preliminary data.</text>
</comment>
<dbReference type="GO" id="GO:0016020">
    <property type="term" value="C:membrane"/>
    <property type="evidence" value="ECO:0007669"/>
    <property type="project" value="UniProtKB-SubCell"/>
</dbReference>
<dbReference type="InterPro" id="IPR011547">
    <property type="entry name" value="SLC26A/SulP_dom"/>
</dbReference>
<evidence type="ECO:0000256" key="3">
    <source>
        <dbReference type="ARBA" id="ARBA00022989"/>
    </source>
</evidence>
<dbReference type="Proteomes" id="UP000758155">
    <property type="component" value="Unassembled WGS sequence"/>
</dbReference>
<feature type="transmembrane region" description="Helical" evidence="5">
    <location>
        <begin position="318"/>
        <end position="347"/>
    </location>
</feature>
<evidence type="ECO:0000256" key="5">
    <source>
        <dbReference type="SAM" id="Phobius"/>
    </source>
</evidence>